<dbReference type="InterPro" id="IPR036397">
    <property type="entry name" value="RNaseH_sf"/>
</dbReference>
<feature type="region of interest" description="Disordered" evidence="3">
    <location>
        <begin position="287"/>
        <end position="311"/>
    </location>
</feature>
<dbReference type="SUPFAM" id="SSF53098">
    <property type="entry name" value="Ribonuclease H-like"/>
    <property type="match status" value="1"/>
</dbReference>
<feature type="region of interest" description="Disordered" evidence="3">
    <location>
        <begin position="234"/>
        <end position="254"/>
    </location>
</feature>
<evidence type="ECO:0000259" key="4">
    <source>
        <dbReference type="PROSITE" id="PS50994"/>
    </source>
</evidence>
<sequence>MRCHDTLESYQVEEEPVNFALMAFSSSSSSTDNEVPSCSKACSKAYAQLHTQYDKLTDDFCKSQFDVISYQTGLKYVEARLLVYKQNESVFEENIKLLNIEVQLQDTALVALSLKLEKVEKDRDDLKLKFQPSGGYHAVPPLYTGTFMPPKPDLVFNTTLTAVETDHIAFNVYLSPTKPVQDFSHTTRPSSPIIEDWLSDSDTESEPKALYFVPSFAQSSEQVKSPRHSIQPIETTIPAATHAPASPKSNSSSKRRNKKACFVCKSVDHLIKECDFHTKKMAQPTQKNYAHRGHHKQHITRSPSSKTSNSPPRVTVVLALVGNSQQALKYKGVIGSGYSRHMTGNMSYLSEFEELNGGYVAFGGNPKGGKITGKGKIKTGIKREFSVPRTPQQNSIAKRKNKTLIEAARTMLAYSLLPIPFWAEAVNTACYVQNTVLVTKPHNKTPYELLHGRTPSIGFMRPFGCPVTILNTLDPLGKFKGKVDKGFLVGYYVCSKAFSVSNSRTRIIQETLHVNFLENKPNVAGTGPTWLFDIDSLTRTMNYHPVTAGNQTNFGAGFQDKFDAEKEGEEVDQTYVLFPVWSGGSTNPQNNDEDAVFDGKEHDFDAMKPESVVILSSSSSAQSKKQDDKTKKEHKGKSHVESYIGYRDLNAEFKYCSDNSSNEVNAASFIALTVGQNTLHSTNTFSTADLEDITYSDDEDVVGAEADFNNLESSIPVSPIPTTRIHKDHPVSQIIGDLSSTTQTRSMTRAVKDQGRLSQMFDNDFHTCMFSCLLSQEEPKRVHQALKDPSWIEAIQEELLQFKMQKVWVLVDLPYGKRAIGTKWVYRNKKDERGIVIRNKARLVTQGHTQEERIDYEKVFAPVARIEAIRLFLSYSSFMGFMVYQMDVKSAFLYGTIEEEVYVCQPLGFEVPDHPDKSPHSLSLGRPSLPPCGL</sequence>
<feature type="domain" description="Integrase catalytic" evidence="4">
    <location>
        <begin position="380"/>
        <end position="454"/>
    </location>
</feature>
<dbReference type="InterPro" id="IPR039537">
    <property type="entry name" value="Retrotran_Ty1/copia-like"/>
</dbReference>
<feature type="compositionally biased region" description="Basic residues" evidence="3">
    <location>
        <begin position="289"/>
        <end position="299"/>
    </location>
</feature>
<comment type="caution">
    <text evidence="5">The sequence shown here is derived from an EMBL/GenBank/DDBJ whole genome shotgun (WGS) entry which is preliminary data.</text>
</comment>
<dbReference type="PROSITE" id="PS50994">
    <property type="entry name" value="INTEGRASE"/>
    <property type="match status" value="1"/>
</dbReference>
<dbReference type="GO" id="GO:0046872">
    <property type="term" value="F:metal ion binding"/>
    <property type="evidence" value="ECO:0007669"/>
    <property type="project" value="UniProtKB-KW"/>
</dbReference>
<dbReference type="Pfam" id="PF07727">
    <property type="entry name" value="RVT_2"/>
    <property type="match status" value="1"/>
</dbReference>
<protein>
    <submittedName>
        <fullName evidence="5">Putative ribonuclease H-like domain-containing protein</fullName>
    </submittedName>
</protein>
<reference evidence="5" key="1">
    <citation type="journal article" date="2019" name="Sci. Rep.">
        <title>Draft genome of Tanacetum cinerariifolium, the natural source of mosquito coil.</title>
        <authorList>
            <person name="Yamashiro T."/>
            <person name="Shiraishi A."/>
            <person name="Satake H."/>
            <person name="Nakayama K."/>
        </authorList>
    </citation>
    <scope>NUCLEOTIDE SEQUENCE</scope>
</reference>
<accession>A0A6L2NRI1</accession>
<dbReference type="Gene3D" id="3.30.420.10">
    <property type="entry name" value="Ribonuclease H-like superfamily/Ribonuclease H"/>
    <property type="match status" value="1"/>
</dbReference>
<dbReference type="AlphaFoldDB" id="A0A6L2NRI1"/>
<evidence type="ECO:0000256" key="3">
    <source>
        <dbReference type="SAM" id="MobiDB-lite"/>
    </source>
</evidence>
<evidence type="ECO:0000256" key="1">
    <source>
        <dbReference type="ARBA" id="ARBA00022723"/>
    </source>
</evidence>
<dbReference type="InterPro" id="IPR001584">
    <property type="entry name" value="Integrase_cat-core"/>
</dbReference>
<evidence type="ECO:0000256" key="2">
    <source>
        <dbReference type="ARBA" id="ARBA00022801"/>
    </source>
</evidence>
<feature type="compositionally biased region" description="Low complexity" evidence="3">
    <location>
        <begin position="243"/>
        <end position="252"/>
    </location>
</feature>
<feature type="compositionally biased region" description="Polar residues" evidence="3">
    <location>
        <begin position="300"/>
        <end position="311"/>
    </location>
</feature>
<feature type="region of interest" description="Disordered" evidence="3">
    <location>
        <begin position="615"/>
        <end position="639"/>
    </location>
</feature>
<dbReference type="GO" id="GO:0016787">
    <property type="term" value="F:hydrolase activity"/>
    <property type="evidence" value="ECO:0007669"/>
    <property type="project" value="UniProtKB-KW"/>
</dbReference>
<proteinExistence type="predicted"/>
<dbReference type="InterPro" id="IPR013103">
    <property type="entry name" value="RVT_2"/>
</dbReference>
<dbReference type="GO" id="GO:0015074">
    <property type="term" value="P:DNA integration"/>
    <property type="evidence" value="ECO:0007669"/>
    <property type="project" value="InterPro"/>
</dbReference>
<dbReference type="GO" id="GO:0003676">
    <property type="term" value="F:nucleic acid binding"/>
    <property type="evidence" value="ECO:0007669"/>
    <property type="project" value="InterPro"/>
</dbReference>
<dbReference type="EMBL" id="BKCJ010009480">
    <property type="protein sequence ID" value="GEU87165.1"/>
    <property type="molecule type" value="Genomic_DNA"/>
</dbReference>
<name>A0A6L2NRI1_TANCI</name>
<gene>
    <name evidence="5" type="ORF">Tci_059143</name>
</gene>
<organism evidence="5">
    <name type="scientific">Tanacetum cinerariifolium</name>
    <name type="common">Dalmatian daisy</name>
    <name type="synonym">Chrysanthemum cinerariifolium</name>
    <dbReference type="NCBI Taxonomy" id="118510"/>
    <lineage>
        <taxon>Eukaryota</taxon>
        <taxon>Viridiplantae</taxon>
        <taxon>Streptophyta</taxon>
        <taxon>Embryophyta</taxon>
        <taxon>Tracheophyta</taxon>
        <taxon>Spermatophyta</taxon>
        <taxon>Magnoliopsida</taxon>
        <taxon>eudicotyledons</taxon>
        <taxon>Gunneridae</taxon>
        <taxon>Pentapetalae</taxon>
        <taxon>asterids</taxon>
        <taxon>campanulids</taxon>
        <taxon>Asterales</taxon>
        <taxon>Asteraceae</taxon>
        <taxon>Asteroideae</taxon>
        <taxon>Anthemideae</taxon>
        <taxon>Anthemidinae</taxon>
        <taxon>Tanacetum</taxon>
    </lineage>
</organism>
<evidence type="ECO:0000313" key="5">
    <source>
        <dbReference type="EMBL" id="GEU87165.1"/>
    </source>
</evidence>
<keyword evidence="1" id="KW-0479">Metal-binding</keyword>
<dbReference type="InterPro" id="IPR012337">
    <property type="entry name" value="RNaseH-like_sf"/>
</dbReference>
<dbReference type="PANTHER" id="PTHR42648">
    <property type="entry name" value="TRANSPOSASE, PUTATIVE-RELATED"/>
    <property type="match status" value="1"/>
</dbReference>
<keyword evidence="2" id="KW-0378">Hydrolase</keyword>
<dbReference type="PANTHER" id="PTHR42648:SF32">
    <property type="entry name" value="RIBONUCLEASE H-LIKE DOMAIN, GAG-PRE-INTEGRASE DOMAIN PROTEIN-RELATED"/>
    <property type="match status" value="1"/>
</dbReference>